<proteinExistence type="inferred from homology"/>
<keyword evidence="1 7" id="KW-0963">Cytoplasm</keyword>
<dbReference type="EMBL" id="LT629710">
    <property type="protein sequence ID" value="SDO94234.1"/>
    <property type="molecule type" value="Genomic_DNA"/>
</dbReference>
<dbReference type="STRING" id="1090615.SAMN04515671_2424"/>
<keyword evidence="2 7" id="KW-0436">Ligase</keyword>
<dbReference type="InterPro" id="IPR011063">
    <property type="entry name" value="TilS/TtcA_N"/>
</dbReference>
<dbReference type="CDD" id="cd01992">
    <property type="entry name" value="TilS_N"/>
    <property type="match status" value="1"/>
</dbReference>
<dbReference type="PANTHER" id="PTHR43033">
    <property type="entry name" value="TRNA(ILE)-LYSIDINE SYNTHASE-RELATED"/>
    <property type="match status" value="1"/>
</dbReference>
<feature type="domain" description="tRNA(Ile)-lysidine/2-thiocytidine synthase N-terminal" evidence="8">
    <location>
        <begin position="24"/>
        <end position="193"/>
    </location>
</feature>
<dbReference type="InterPro" id="IPR012094">
    <property type="entry name" value="tRNA_Ile_lys_synt"/>
</dbReference>
<evidence type="ECO:0000256" key="1">
    <source>
        <dbReference type="ARBA" id="ARBA00022490"/>
    </source>
</evidence>
<dbReference type="SUPFAM" id="SSF82829">
    <property type="entry name" value="MesJ substrate recognition domain-like"/>
    <property type="match status" value="1"/>
</dbReference>
<evidence type="ECO:0000313" key="11">
    <source>
        <dbReference type="Proteomes" id="UP000198741"/>
    </source>
</evidence>
<evidence type="ECO:0000259" key="9">
    <source>
        <dbReference type="Pfam" id="PF09179"/>
    </source>
</evidence>
<dbReference type="GO" id="GO:0005737">
    <property type="term" value="C:cytoplasm"/>
    <property type="evidence" value="ECO:0007669"/>
    <property type="project" value="UniProtKB-SubCell"/>
</dbReference>
<organism evidence="10 11">
    <name type="scientific">Nakamurella panacisegetis</name>
    <dbReference type="NCBI Taxonomy" id="1090615"/>
    <lineage>
        <taxon>Bacteria</taxon>
        <taxon>Bacillati</taxon>
        <taxon>Actinomycetota</taxon>
        <taxon>Actinomycetes</taxon>
        <taxon>Nakamurellales</taxon>
        <taxon>Nakamurellaceae</taxon>
        <taxon>Nakamurella</taxon>
    </lineage>
</organism>
<comment type="subcellular location">
    <subcellularLocation>
        <location evidence="7">Cytoplasm</location>
    </subcellularLocation>
</comment>
<dbReference type="GO" id="GO:0006400">
    <property type="term" value="P:tRNA modification"/>
    <property type="evidence" value="ECO:0007669"/>
    <property type="project" value="UniProtKB-UniRule"/>
</dbReference>
<feature type="binding site" evidence="7">
    <location>
        <begin position="29"/>
        <end position="34"/>
    </location>
    <ligand>
        <name>ATP</name>
        <dbReference type="ChEBI" id="CHEBI:30616"/>
    </ligand>
</feature>
<gene>
    <name evidence="7" type="primary">tilS</name>
    <name evidence="10" type="ORF">SAMN04515671_2424</name>
</gene>
<comment type="similarity">
    <text evidence="7">Belongs to the tRNA(Ile)-lysidine synthase family.</text>
</comment>
<keyword evidence="4 7" id="KW-0547">Nucleotide-binding</keyword>
<protein>
    <recommendedName>
        <fullName evidence="7">tRNA(Ile)-lysidine synthase</fullName>
        <ecNumber evidence="7">6.3.4.19</ecNumber>
    </recommendedName>
    <alternativeName>
        <fullName evidence="7">tRNA(Ile)-2-lysyl-cytidine synthase</fullName>
    </alternativeName>
    <alternativeName>
        <fullName evidence="7">tRNA(Ile)-lysidine synthetase</fullName>
    </alternativeName>
</protein>
<dbReference type="NCBIfam" id="TIGR02432">
    <property type="entry name" value="lysidine_TilS_N"/>
    <property type="match status" value="1"/>
</dbReference>
<dbReference type="InterPro" id="IPR014729">
    <property type="entry name" value="Rossmann-like_a/b/a_fold"/>
</dbReference>
<feature type="domain" description="tRNA(Ile)-lysidine synthase substrate-binding" evidence="9">
    <location>
        <begin position="244"/>
        <end position="300"/>
    </location>
</feature>
<evidence type="ECO:0000256" key="3">
    <source>
        <dbReference type="ARBA" id="ARBA00022694"/>
    </source>
</evidence>
<evidence type="ECO:0000256" key="5">
    <source>
        <dbReference type="ARBA" id="ARBA00022840"/>
    </source>
</evidence>
<dbReference type="InterPro" id="IPR015262">
    <property type="entry name" value="tRNA_Ile_lys_synt_subst-bd"/>
</dbReference>
<keyword evidence="3 7" id="KW-0819">tRNA processing</keyword>
<evidence type="ECO:0000256" key="6">
    <source>
        <dbReference type="ARBA" id="ARBA00048539"/>
    </source>
</evidence>
<dbReference type="GO" id="GO:0032267">
    <property type="term" value="F:tRNA(Ile)-lysidine synthase activity"/>
    <property type="evidence" value="ECO:0007669"/>
    <property type="project" value="UniProtKB-EC"/>
</dbReference>
<evidence type="ECO:0000256" key="7">
    <source>
        <dbReference type="HAMAP-Rule" id="MF_01161"/>
    </source>
</evidence>
<accession>A0A1H0NNE9</accession>
<reference evidence="10 11" key="1">
    <citation type="submission" date="2016-10" db="EMBL/GenBank/DDBJ databases">
        <authorList>
            <person name="de Groot N.N."/>
        </authorList>
    </citation>
    <scope>NUCLEOTIDE SEQUENCE [LARGE SCALE GENOMIC DNA]</scope>
    <source>
        <strain evidence="11">P4-7,KCTC 19426,CECT 7604</strain>
    </source>
</reference>
<sequence>MTVELVRAAVRDWMTAFAPPSATVSIACSGGADSLALAAAAFAELDEGRLDAVTVDHQLQGGSADRAVTTAAQLHEIGYRTVRIETVTVGSVGGLEAAARAARYQALRPDPGGLVLLAHTADDQAETVLLGLGRGSGPRSIAGMAPWRAPWGRPFLGLRRTDTEKACREAGLTYWDDPQNVDPAFTRVRLRREVLPLLEDVLGGGVTPALARTATMLAEDLQALDHLAARVLADVWQPGGAVEVTELVRHPVALRRRALRAWADAVGAKALTADHLYRLDSLVTGTRRSGAVRLPGALDAVRTGPLLRAVPAG</sequence>
<dbReference type="SUPFAM" id="SSF52402">
    <property type="entry name" value="Adenine nucleotide alpha hydrolases-like"/>
    <property type="match status" value="1"/>
</dbReference>
<evidence type="ECO:0000313" key="10">
    <source>
        <dbReference type="EMBL" id="SDO94234.1"/>
    </source>
</evidence>
<dbReference type="Pfam" id="PF01171">
    <property type="entry name" value="ATP_bind_3"/>
    <property type="match status" value="1"/>
</dbReference>
<evidence type="ECO:0000259" key="8">
    <source>
        <dbReference type="Pfam" id="PF01171"/>
    </source>
</evidence>
<evidence type="ECO:0000256" key="2">
    <source>
        <dbReference type="ARBA" id="ARBA00022598"/>
    </source>
</evidence>
<keyword evidence="11" id="KW-1185">Reference proteome</keyword>
<dbReference type="AlphaFoldDB" id="A0A1H0NNE9"/>
<dbReference type="HAMAP" id="MF_01161">
    <property type="entry name" value="tRNA_Ile_lys_synt"/>
    <property type="match status" value="1"/>
</dbReference>
<dbReference type="GO" id="GO:0005524">
    <property type="term" value="F:ATP binding"/>
    <property type="evidence" value="ECO:0007669"/>
    <property type="project" value="UniProtKB-UniRule"/>
</dbReference>
<comment type="catalytic activity">
    <reaction evidence="6 7">
        <text>cytidine(34) in tRNA(Ile2) + L-lysine + ATP = lysidine(34) in tRNA(Ile2) + AMP + diphosphate + H(+)</text>
        <dbReference type="Rhea" id="RHEA:43744"/>
        <dbReference type="Rhea" id="RHEA-COMP:10625"/>
        <dbReference type="Rhea" id="RHEA-COMP:10670"/>
        <dbReference type="ChEBI" id="CHEBI:15378"/>
        <dbReference type="ChEBI" id="CHEBI:30616"/>
        <dbReference type="ChEBI" id="CHEBI:32551"/>
        <dbReference type="ChEBI" id="CHEBI:33019"/>
        <dbReference type="ChEBI" id="CHEBI:82748"/>
        <dbReference type="ChEBI" id="CHEBI:83665"/>
        <dbReference type="ChEBI" id="CHEBI:456215"/>
        <dbReference type="EC" id="6.3.4.19"/>
    </reaction>
</comment>
<name>A0A1H0NNE9_9ACTN</name>
<comment type="function">
    <text evidence="7">Ligates lysine onto the cytidine present at position 34 of the AUA codon-specific tRNA(Ile) that contains the anticodon CAU, in an ATP-dependent manner. Cytidine is converted to lysidine, thus changing the amino acid specificity of the tRNA from methionine to isoleucine.</text>
</comment>
<evidence type="ECO:0000256" key="4">
    <source>
        <dbReference type="ARBA" id="ARBA00022741"/>
    </source>
</evidence>
<dbReference type="Pfam" id="PF09179">
    <property type="entry name" value="TilS"/>
    <property type="match status" value="1"/>
</dbReference>
<dbReference type="Proteomes" id="UP000198741">
    <property type="component" value="Chromosome I"/>
</dbReference>
<dbReference type="PROSITE" id="PS51257">
    <property type="entry name" value="PROKAR_LIPOPROTEIN"/>
    <property type="match status" value="1"/>
</dbReference>
<dbReference type="EC" id="6.3.4.19" evidence="7"/>
<dbReference type="PANTHER" id="PTHR43033:SF1">
    <property type="entry name" value="TRNA(ILE)-LYSIDINE SYNTHASE-RELATED"/>
    <property type="match status" value="1"/>
</dbReference>
<dbReference type="Gene3D" id="1.20.59.20">
    <property type="match status" value="1"/>
</dbReference>
<comment type="domain">
    <text evidence="7">The N-terminal region contains the highly conserved SGGXDS motif, predicted to be a P-loop motif involved in ATP binding.</text>
</comment>
<dbReference type="RefSeq" id="WP_197676146.1">
    <property type="nucleotide sequence ID" value="NZ_LT629710.1"/>
</dbReference>
<keyword evidence="5 7" id="KW-0067">ATP-binding</keyword>
<dbReference type="Gene3D" id="3.40.50.620">
    <property type="entry name" value="HUPs"/>
    <property type="match status" value="1"/>
</dbReference>
<dbReference type="InterPro" id="IPR012795">
    <property type="entry name" value="tRNA_Ile_lys_synt_N"/>
</dbReference>